<dbReference type="GO" id="GO:0003700">
    <property type="term" value="F:DNA-binding transcription factor activity"/>
    <property type="evidence" value="ECO:0007669"/>
    <property type="project" value="InterPro"/>
</dbReference>
<evidence type="ECO:0000256" key="2">
    <source>
        <dbReference type="ARBA" id="ARBA00023125"/>
    </source>
</evidence>
<dbReference type="STRING" id="1178482.AR456_11650"/>
<dbReference type="SUPFAM" id="SSF46689">
    <property type="entry name" value="Homeodomain-like"/>
    <property type="match status" value="2"/>
</dbReference>
<name>W1ND46_9GAMM</name>
<dbReference type="InterPro" id="IPR018060">
    <property type="entry name" value="HTH_AraC"/>
</dbReference>
<dbReference type="PATRIC" id="fig|1178482.3.peg.258"/>
<dbReference type="InterPro" id="IPR009057">
    <property type="entry name" value="Homeodomain-like_sf"/>
</dbReference>
<dbReference type="PRINTS" id="PR00032">
    <property type="entry name" value="HTHARAC"/>
</dbReference>
<evidence type="ECO:0000256" key="3">
    <source>
        <dbReference type="ARBA" id="ARBA00023163"/>
    </source>
</evidence>
<dbReference type="PANTHER" id="PTHR46796:SF10">
    <property type="entry name" value="TRANSCRIPTIONAL ACTIVATOR FEAR"/>
    <property type="match status" value="1"/>
</dbReference>
<reference evidence="5 6" key="1">
    <citation type="submission" date="2013-08" db="EMBL/GenBank/DDBJ databases">
        <title>draft genome of Halomonas huanghegensis, strain BJGMM-B45T.</title>
        <authorList>
            <person name="Miao C."/>
            <person name="Wan Y."/>
            <person name="Jin W."/>
        </authorList>
    </citation>
    <scope>NUCLEOTIDE SEQUENCE [LARGE SCALE GENOMIC DNA]</scope>
    <source>
        <strain evidence="5 6">BJGMM-B45</strain>
    </source>
</reference>
<dbReference type="RefSeq" id="WP_021817206.1">
    <property type="nucleotide sequence ID" value="NZ_AVBC01000011.1"/>
</dbReference>
<keyword evidence="1" id="KW-0805">Transcription regulation</keyword>
<dbReference type="GO" id="GO:0043565">
    <property type="term" value="F:sequence-specific DNA binding"/>
    <property type="evidence" value="ECO:0007669"/>
    <property type="project" value="InterPro"/>
</dbReference>
<protein>
    <recommendedName>
        <fullName evidence="4">HTH araC/xylS-type domain-containing protein</fullName>
    </recommendedName>
</protein>
<dbReference type="Proteomes" id="UP000019113">
    <property type="component" value="Unassembled WGS sequence"/>
</dbReference>
<dbReference type="eggNOG" id="COG2207">
    <property type="taxonomic scope" value="Bacteria"/>
</dbReference>
<dbReference type="Gene3D" id="1.10.10.60">
    <property type="entry name" value="Homeodomain-like"/>
    <property type="match status" value="1"/>
</dbReference>
<dbReference type="SMART" id="SM00342">
    <property type="entry name" value="HTH_ARAC"/>
    <property type="match status" value="1"/>
</dbReference>
<dbReference type="OrthoDB" id="5740883at2"/>
<feature type="domain" description="HTH araC/xylS-type" evidence="4">
    <location>
        <begin position="157"/>
        <end position="255"/>
    </location>
</feature>
<dbReference type="PROSITE" id="PS00041">
    <property type="entry name" value="HTH_ARAC_FAMILY_1"/>
    <property type="match status" value="1"/>
</dbReference>
<proteinExistence type="predicted"/>
<keyword evidence="6" id="KW-1185">Reference proteome</keyword>
<keyword evidence="3" id="KW-0804">Transcription</keyword>
<evidence type="ECO:0000313" key="6">
    <source>
        <dbReference type="Proteomes" id="UP000019113"/>
    </source>
</evidence>
<organism evidence="5 6">
    <name type="scientific">Halomonas huangheensis</name>
    <dbReference type="NCBI Taxonomy" id="1178482"/>
    <lineage>
        <taxon>Bacteria</taxon>
        <taxon>Pseudomonadati</taxon>
        <taxon>Pseudomonadota</taxon>
        <taxon>Gammaproteobacteria</taxon>
        <taxon>Oceanospirillales</taxon>
        <taxon>Halomonadaceae</taxon>
        <taxon>Halomonas</taxon>
    </lineage>
</organism>
<sequence>MSVIDLQARTLAHEYVAHTHRYHQLILATCGSTELAIEGCGDQITEARGCLIPCDHHHDYLGDGCNRTFVLDVPVTGNSGGSELVDRLFDRPRFFTVPVGLQLMTGSLMQQFEQFPTLSSEISALLLRALYLHLEEDKPALLMPRHQHAVSGRLDLRRVDGWIDQHLADDIRVADLARLCALSPGHFHHCFRLATDMTPQAYVQQRRLMHAQALIEHSELPLGQIGSQVGFRDQGSFSRAYRRQFGLAPSTQRMMRIRSA</sequence>
<keyword evidence="2" id="KW-0238">DNA-binding</keyword>
<dbReference type="PROSITE" id="PS01124">
    <property type="entry name" value="HTH_ARAC_FAMILY_2"/>
    <property type="match status" value="1"/>
</dbReference>
<accession>W1ND46</accession>
<evidence type="ECO:0000256" key="1">
    <source>
        <dbReference type="ARBA" id="ARBA00023015"/>
    </source>
</evidence>
<dbReference type="InterPro" id="IPR020449">
    <property type="entry name" value="Tscrpt_reg_AraC-type_HTH"/>
</dbReference>
<dbReference type="PANTHER" id="PTHR46796">
    <property type="entry name" value="HTH-TYPE TRANSCRIPTIONAL ACTIVATOR RHAS-RELATED"/>
    <property type="match status" value="1"/>
</dbReference>
<dbReference type="InterPro" id="IPR050204">
    <property type="entry name" value="AraC_XylS_family_regulators"/>
</dbReference>
<dbReference type="EMBL" id="AVBC01000011">
    <property type="protein sequence ID" value="ERL53221.1"/>
    <property type="molecule type" value="Genomic_DNA"/>
</dbReference>
<dbReference type="AlphaFoldDB" id="W1ND46"/>
<evidence type="ECO:0000259" key="4">
    <source>
        <dbReference type="PROSITE" id="PS01124"/>
    </source>
</evidence>
<evidence type="ECO:0000313" key="5">
    <source>
        <dbReference type="EMBL" id="ERL53221.1"/>
    </source>
</evidence>
<comment type="caution">
    <text evidence="5">The sequence shown here is derived from an EMBL/GenBank/DDBJ whole genome shotgun (WGS) entry which is preliminary data.</text>
</comment>
<dbReference type="Pfam" id="PF12833">
    <property type="entry name" value="HTH_18"/>
    <property type="match status" value="1"/>
</dbReference>
<dbReference type="InterPro" id="IPR018062">
    <property type="entry name" value="HTH_AraC-typ_CS"/>
</dbReference>
<dbReference type="KEGG" id="hhu:AR456_11650"/>
<gene>
    <name evidence="5" type="ORF">BJB45_18275</name>
</gene>